<protein>
    <submittedName>
        <fullName evidence="1">Uncharacterized protein</fullName>
    </submittedName>
</protein>
<feature type="non-terminal residue" evidence="1">
    <location>
        <position position="1"/>
    </location>
</feature>
<dbReference type="Proteomes" id="UP000054270">
    <property type="component" value="Unassembled WGS sequence"/>
</dbReference>
<dbReference type="OMA" id="WHHNDGM"/>
<dbReference type="SUPFAM" id="SSF46689">
    <property type="entry name" value="Homeodomain-like"/>
    <property type="match status" value="1"/>
</dbReference>
<dbReference type="AlphaFoldDB" id="A0A0D2M6K8"/>
<sequence>IMAPPITPEIRQRILSWHHNDGMSAREIASLAACSERTVYYILSFDRDYGTDVNPFARKTGRTRSLDTGDMNYIFSLISARPKIYLDELQEELFNSRGVE</sequence>
<proteinExistence type="predicted"/>
<organism evidence="1 2">
    <name type="scientific">Hypholoma sublateritium (strain FD-334 SS-4)</name>
    <dbReference type="NCBI Taxonomy" id="945553"/>
    <lineage>
        <taxon>Eukaryota</taxon>
        <taxon>Fungi</taxon>
        <taxon>Dikarya</taxon>
        <taxon>Basidiomycota</taxon>
        <taxon>Agaricomycotina</taxon>
        <taxon>Agaricomycetes</taxon>
        <taxon>Agaricomycetidae</taxon>
        <taxon>Agaricales</taxon>
        <taxon>Agaricineae</taxon>
        <taxon>Strophariaceae</taxon>
        <taxon>Hypholoma</taxon>
    </lineage>
</organism>
<evidence type="ECO:0000313" key="1">
    <source>
        <dbReference type="EMBL" id="KJA18808.1"/>
    </source>
</evidence>
<dbReference type="EMBL" id="KN817584">
    <property type="protein sequence ID" value="KJA18808.1"/>
    <property type="molecule type" value="Genomic_DNA"/>
</dbReference>
<feature type="non-terminal residue" evidence="1">
    <location>
        <position position="100"/>
    </location>
</feature>
<dbReference type="OrthoDB" id="3022198at2759"/>
<name>A0A0D2M6K8_HYPSF</name>
<evidence type="ECO:0000313" key="2">
    <source>
        <dbReference type="Proteomes" id="UP000054270"/>
    </source>
</evidence>
<dbReference type="InterPro" id="IPR009057">
    <property type="entry name" value="Homeodomain-like_sf"/>
</dbReference>
<reference evidence="2" key="1">
    <citation type="submission" date="2014-04" db="EMBL/GenBank/DDBJ databases">
        <title>Evolutionary Origins and Diversification of the Mycorrhizal Mutualists.</title>
        <authorList>
            <consortium name="DOE Joint Genome Institute"/>
            <consortium name="Mycorrhizal Genomics Consortium"/>
            <person name="Kohler A."/>
            <person name="Kuo A."/>
            <person name="Nagy L.G."/>
            <person name="Floudas D."/>
            <person name="Copeland A."/>
            <person name="Barry K.W."/>
            <person name="Cichocki N."/>
            <person name="Veneault-Fourrey C."/>
            <person name="LaButti K."/>
            <person name="Lindquist E.A."/>
            <person name="Lipzen A."/>
            <person name="Lundell T."/>
            <person name="Morin E."/>
            <person name="Murat C."/>
            <person name="Riley R."/>
            <person name="Ohm R."/>
            <person name="Sun H."/>
            <person name="Tunlid A."/>
            <person name="Henrissat B."/>
            <person name="Grigoriev I.V."/>
            <person name="Hibbett D.S."/>
            <person name="Martin F."/>
        </authorList>
    </citation>
    <scope>NUCLEOTIDE SEQUENCE [LARGE SCALE GENOMIC DNA]</scope>
    <source>
        <strain evidence="2">FD-334 SS-4</strain>
    </source>
</reference>
<keyword evidence="2" id="KW-1185">Reference proteome</keyword>
<gene>
    <name evidence="1" type="ORF">HYPSUDRAFT_125385</name>
</gene>
<accession>A0A0D2M6K8</accession>